<evidence type="ECO:0000313" key="3">
    <source>
        <dbReference type="EMBL" id="KAF4971550.1"/>
    </source>
</evidence>
<dbReference type="Proteomes" id="UP000635477">
    <property type="component" value="Unassembled WGS sequence"/>
</dbReference>
<dbReference type="InterPro" id="IPR036928">
    <property type="entry name" value="AS_sf"/>
</dbReference>
<dbReference type="Gene3D" id="3.90.1300.10">
    <property type="entry name" value="Amidase signature (AS) domain"/>
    <property type="match status" value="1"/>
</dbReference>
<dbReference type="PANTHER" id="PTHR46310">
    <property type="entry name" value="AMIDASE 1"/>
    <property type="match status" value="1"/>
</dbReference>
<evidence type="ECO:0000259" key="1">
    <source>
        <dbReference type="Pfam" id="PF01425"/>
    </source>
</evidence>
<reference evidence="3" key="2">
    <citation type="submission" date="2020-05" db="EMBL/GenBank/DDBJ databases">
        <authorList>
            <person name="Kim H.-S."/>
            <person name="Proctor R.H."/>
            <person name="Brown D.W."/>
        </authorList>
    </citation>
    <scope>NUCLEOTIDE SEQUENCE</scope>
    <source>
        <strain evidence="3">NRRL 22465</strain>
    </source>
</reference>
<dbReference type="EMBL" id="JABEYC010000965">
    <property type="protein sequence ID" value="KAF4971550.1"/>
    <property type="molecule type" value="Genomic_DNA"/>
</dbReference>
<dbReference type="Pfam" id="PF26053">
    <property type="entry name" value="DUF8016"/>
    <property type="match status" value="1"/>
</dbReference>
<feature type="domain" description="Amidase" evidence="1">
    <location>
        <begin position="274"/>
        <end position="433"/>
    </location>
</feature>
<dbReference type="AlphaFoldDB" id="A0A8H4U848"/>
<proteinExistence type="predicted"/>
<evidence type="ECO:0008006" key="5">
    <source>
        <dbReference type="Google" id="ProtNLM"/>
    </source>
</evidence>
<feature type="domain" description="Scytalone dehydratase-like protein Arp1 N-terminal" evidence="2">
    <location>
        <begin position="127"/>
        <end position="229"/>
    </location>
</feature>
<keyword evidence="4" id="KW-1185">Reference proteome</keyword>
<dbReference type="InterPro" id="IPR058329">
    <property type="entry name" value="Arp1_N"/>
</dbReference>
<dbReference type="SUPFAM" id="SSF75304">
    <property type="entry name" value="Amidase signature (AS) enzymes"/>
    <property type="match status" value="1"/>
</dbReference>
<dbReference type="OrthoDB" id="5423360at2759"/>
<evidence type="ECO:0000259" key="2">
    <source>
        <dbReference type="Pfam" id="PF26053"/>
    </source>
</evidence>
<gene>
    <name evidence="3" type="ORF">FZEAL_9834</name>
</gene>
<evidence type="ECO:0000313" key="4">
    <source>
        <dbReference type="Proteomes" id="UP000635477"/>
    </source>
</evidence>
<sequence length="773" mass="84385">MFVLRSSSSVYAPKFCLVHIQYRVVTPATRAPTKMPLTRAAAPFYVGIIRIARPGGPVFTQVQEDGVFVCLAINVFSSSVLKMNPSLLALFYLAVASASTVSRQIQLGDDEYFLPPTAAWKLESWDVDAKHTDEFTPLTVVNLNDTADAARVSLALKKYDEADDVWTASFAQVLYIQSEHKGNDKWLKDLASEYKTSQVYYSDNENSTAPGPYFVQSSTGDVYQAYRLYDDTNQAFIQSSYQDPSGTHHPLRAASFAAGGLTIAVPSRLYFTPTQDKPLAGVRISIKDLFDLEGLKTSGGSRALYEMSDIKTKTAVGVQKLIDAGAIVIGKNKLSQFAMAGPYAPENIDYLLPFNPRGDGYNSPSDSSCGSGAAVASYDWLDASMGSDTGGSIRAPASANGVHGNRPTQDAVDLTGALPLSSSMDTAGMLVRDPALWSKINRVLYAGTIKEHRSLPKLILLDPVTPDSLSDWMGKEATAAANNFLDALSKILSANATVFSIDDTWNKTAPAALNNTSINRVVSAIYGNLTGYEQYTEFGKEFVETYKESHDGDFPHMVPFIRSWWLDADRTMTKESHERDLEIKAGVADWVAENVLIPDEDSCSNAVYVYFSAPSMSYKMDVSAEYVYHPKCSASANTYSSINPFLADVLDNVDQQHLTILELNKTINCNTTLGSEKACDLSLQDIEDYNQVPVYTVFPGRLASVSGFPDHTITLESFDLGENTLSNSTLQNQSLPLSVNIMAAKGCDFTLLDIAEKLYEEGAIKKVRTGSIV</sequence>
<dbReference type="InterPro" id="IPR023631">
    <property type="entry name" value="Amidase_dom"/>
</dbReference>
<protein>
    <recommendedName>
        <fullName evidence="5">Amidase domain-containing protein</fullName>
    </recommendedName>
</protein>
<accession>A0A8H4U848</accession>
<name>A0A8H4U848_9HYPO</name>
<dbReference type="Pfam" id="PF01425">
    <property type="entry name" value="Amidase"/>
    <property type="match status" value="1"/>
</dbReference>
<organism evidence="3 4">
    <name type="scientific">Fusarium zealandicum</name>
    <dbReference type="NCBI Taxonomy" id="1053134"/>
    <lineage>
        <taxon>Eukaryota</taxon>
        <taxon>Fungi</taxon>
        <taxon>Dikarya</taxon>
        <taxon>Ascomycota</taxon>
        <taxon>Pezizomycotina</taxon>
        <taxon>Sordariomycetes</taxon>
        <taxon>Hypocreomycetidae</taxon>
        <taxon>Hypocreales</taxon>
        <taxon>Nectriaceae</taxon>
        <taxon>Fusarium</taxon>
        <taxon>Fusarium staphyleae species complex</taxon>
    </lineage>
</organism>
<dbReference type="PANTHER" id="PTHR46310:SF7">
    <property type="entry name" value="AMIDASE 1"/>
    <property type="match status" value="1"/>
</dbReference>
<reference evidence="3" key="1">
    <citation type="journal article" date="2020" name="BMC Genomics">
        <title>Correction to: Identification and distribution of gene clusters required for synthesis of sphingolipid metabolism inhibitors in diverse species of the filamentous fungus Fusarium.</title>
        <authorList>
            <person name="Kim H.S."/>
            <person name="Lohmar J.M."/>
            <person name="Busman M."/>
            <person name="Brown D.W."/>
            <person name="Naumann T.A."/>
            <person name="Divon H.H."/>
            <person name="Lysoe E."/>
            <person name="Uhlig S."/>
            <person name="Proctor R.H."/>
        </authorList>
    </citation>
    <scope>NUCLEOTIDE SEQUENCE</scope>
    <source>
        <strain evidence="3">NRRL 22465</strain>
    </source>
</reference>
<comment type="caution">
    <text evidence="3">The sequence shown here is derived from an EMBL/GenBank/DDBJ whole genome shotgun (WGS) entry which is preliminary data.</text>
</comment>